<reference evidence="1 2" key="1">
    <citation type="submission" date="2021-06" db="EMBL/GenBank/DDBJ databases">
        <title>Caerostris extrusa draft genome.</title>
        <authorList>
            <person name="Kono N."/>
            <person name="Arakawa K."/>
        </authorList>
    </citation>
    <scope>NUCLEOTIDE SEQUENCE [LARGE SCALE GENOMIC DNA]</scope>
</reference>
<name>A0AAV4YBV1_CAEEX</name>
<proteinExistence type="predicted"/>
<comment type="caution">
    <text evidence="1">The sequence shown here is derived from an EMBL/GenBank/DDBJ whole genome shotgun (WGS) entry which is preliminary data.</text>
</comment>
<sequence length="106" mass="12048">MRCSHCDCYSVCEHPASTDGIPDIISISGRIVRGLILLDDILTSQRKSSNHSDNKSPENRRIDNRASSYYYARARILVWARFVRSDGVQCLESILVHVKICSEHKI</sequence>
<dbReference type="AlphaFoldDB" id="A0AAV4YBV1"/>
<dbReference type="EMBL" id="BPLR01001608">
    <property type="protein sequence ID" value="GIZ03471.1"/>
    <property type="molecule type" value="Genomic_DNA"/>
</dbReference>
<accession>A0AAV4YBV1</accession>
<gene>
    <name evidence="1" type="ORF">CEXT_31281</name>
</gene>
<keyword evidence="2" id="KW-1185">Reference proteome</keyword>
<evidence type="ECO:0000313" key="2">
    <source>
        <dbReference type="Proteomes" id="UP001054945"/>
    </source>
</evidence>
<organism evidence="1 2">
    <name type="scientific">Caerostris extrusa</name>
    <name type="common">Bark spider</name>
    <name type="synonym">Caerostris bankana</name>
    <dbReference type="NCBI Taxonomy" id="172846"/>
    <lineage>
        <taxon>Eukaryota</taxon>
        <taxon>Metazoa</taxon>
        <taxon>Ecdysozoa</taxon>
        <taxon>Arthropoda</taxon>
        <taxon>Chelicerata</taxon>
        <taxon>Arachnida</taxon>
        <taxon>Araneae</taxon>
        <taxon>Araneomorphae</taxon>
        <taxon>Entelegynae</taxon>
        <taxon>Araneoidea</taxon>
        <taxon>Araneidae</taxon>
        <taxon>Caerostris</taxon>
    </lineage>
</organism>
<dbReference type="Proteomes" id="UP001054945">
    <property type="component" value="Unassembled WGS sequence"/>
</dbReference>
<evidence type="ECO:0000313" key="1">
    <source>
        <dbReference type="EMBL" id="GIZ03471.1"/>
    </source>
</evidence>
<protein>
    <submittedName>
        <fullName evidence="1">Uncharacterized protein</fullName>
    </submittedName>
</protein>